<dbReference type="Proteomes" id="UP001519887">
    <property type="component" value="Unassembled WGS sequence"/>
</dbReference>
<organism evidence="2 3">
    <name type="scientific">Paenibacillus sepulcri</name>
    <dbReference type="NCBI Taxonomy" id="359917"/>
    <lineage>
        <taxon>Bacteria</taxon>
        <taxon>Bacillati</taxon>
        <taxon>Bacillota</taxon>
        <taxon>Bacilli</taxon>
        <taxon>Bacillales</taxon>
        <taxon>Paenibacillaceae</taxon>
        <taxon>Paenibacillus</taxon>
    </lineage>
</organism>
<dbReference type="RefSeq" id="WP_210038592.1">
    <property type="nucleotide sequence ID" value="NZ_JBHLVU010000011.1"/>
</dbReference>
<gene>
    <name evidence="2" type="ORF">K0U00_24820</name>
</gene>
<keyword evidence="3" id="KW-1185">Reference proteome</keyword>
<name>A0ABS7C8M2_9BACL</name>
<evidence type="ECO:0000313" key="2">
    <source>
        <dbReference type="EMBL" id="MBW7457268.1"/>
    </source>
</evidence>
<dbReference type="PROSITE" id="PS51257">
    <property type="entry name" value="PROKAR_LIPOPROTEIN"/>
    <property type="match status" value="1"/>
</dbReference>
<proteinExistence type="predicted"/>
<feature type="chain" id="PRO_5045324866" description="Lipoprotein" evidence="1">
    <location>
        <begin position="18"/>
        <end position="141"/>
    </location>
</feature>
<evidence type="ECO:0000313" key="3">
    <source>
        <dbReference type="Proteomes" id="UP001519887"/>
    </source>
</evidence>
<evidence type="ECO:0008006" key="4">
    <source>
        <dbReference type="Google" id="ProtNLM"/>
    </source>
</evidence>
<dbReference type="EMBL" id="JAHZIK010000799">
    <property type="protein sequence ID" value="MBW7457268.1"/>
    <property type="molecule type" value="Genomic_DNA"/>
</dbReference>
<keyword evidence="1" id="KW-0732">Signal</keyword>
<feature type="signal peptide" evidence="1">
    <location>
        <begin position="1"/>
        <end position="17"/>
    </location>
</feature>
<evidence type="ECO:0000256" key="1">
    <source>
        <dbReference type="SAM" id="SignalP"/>
    </source>
</evidence>
<comment type="caution">
    <text evidence="2">The sequence shown here is derived from an EMBL/GenBank/DDBJ whole genome shotgun (WGS) entry which is preliminary data.</text>
</comment>
<accession>A0ABS7C8M2</accession>
<reference evidence="2 3" key="1">
    <citation type="submission" date="2021-07" db="EMBL/GenBank/DDBJ databases">
        <title>Paenibacillus radiodurans sp. nov., isolated from the southeastern edge of Tengger Desert.</title>
        <authorList>
            <person name="Zhang G."/>
        </authorList>
    </citation>
    <scope>NUCLEOTIDE SEQUENCE [LARGE SCALE GENOMIC DNA]</scope>
    <source>
        <strain evidence="2 3">CCM 7311</strain>
    </source>
</reference>
<sequence>MKRIVLALLMILAVATACTTEADLNLDDLKTVFADKGIMLLNEDGTKNHFVLKGLKATTYKLENDESVSFYLFPTEKKREEGLTDFNQQKSKFDMQIPAIYGVKNVLILYWYGGQTGSPTRHDTDIKEAVKALSALATDNI</sequence>
<protein>
    <recommendedName>
        <fullName evidence="4">Lipoprotein</fullName>
    </recommendedName>
</protein>